<evidence type="ECO:0000259" key="2">
    <source>
        <dbReference type="SMART" id="SM00306"/>
    </source>
</evidence>
<dbReference type="Pfam" id="PF05593">
    <property type="entry name" value="RHS_repeat"/>
    <property type="match status" value="1"/>
</dbReference>
<accession>A0ABV8KXC4</accession>
<evidence type="ECO:0000313" key="4">
    <source>
        <dbReference type="Proteomes" id="UP001595868"/>
    </source>
</evidence>
<organism evidence="3 4">
    <name type="scientific">Micromonospora zhanjiangensis</name>
    <dbReference type="NCBI Taxonomy" id="1522057"/>
    <lineage>
        <taxon>Bacteria</taxon>
        <taxon>Bacillati</taxon>
        <taxon>Actinomycetota</taxon>
        <taxon>Actinomycetes</taxon>
        <taxon>Micromonosporales</taxon>
        <taxon>Micromonosporaceae</taxon>
        <taxon>Micromonospora</taxon>
    </lineage>
</organism>
<dbReference type="Gene3D" id="2.180.10.10">
    <property type="entry name" value="RHS repeat-associated core"/>
    <property type="match status" value="2"/>
</dbReference>
<dbReference type="InterPro" id="IPR028915">
    <property type="entry name" value="Tox-HNH-HHH_dom"/>
</dbReference>
<keyword evidence="1" id="KW-0732">Signal</keyword>
<dbReference type="SMART" id="SM00306">
    <property type="entry name" value="HintN"/>
    <property type="match status" value="1"/>
</dbReference>
<protein>
    <submittedName>
        <fullName evidence="3">RHS repeat-associated core domain-containing protein</fullName>
    </submittedName>
</protein>
<comment type="caution">
    <text evidence="3">The sequence shown here is derived from an EMBL/GenBank/DDBJ whole genome shotgun (WGS) entry which is preliminary data.</text>
</comment>
<feature type="domain" description="Hint" evidence="2">
    <location>
        <begin position="2072"/>
        <end position="2167"/>
    </location>
</feature>
<dbReference type="InterPro" id="IPR022385">
    <property type="entry name" value="Rhs_assc_core"/>
</dbReference>
<feature type="signal peptide" evidence="1">
    <location>
        <begin position="1"/>
        <end position="37"/>
    </location>
</feature>
<gene>
    <name evidence="3" type="ORF">ACFOX0_33340</name>
</gene>
<dbReference type="Proteomes" id="UP001595868">
    <property type="component" value="Unassembled WGS sequence"/>
</dbReference>
<dbReference type="InterPro" id="IPR050708">
    <property type="entry name" value="T6SS_VgrG/RHS"/>
</dbReference>
<dbReference type="PANTHER" id="PTHR32305:SF17">
    <property type="entry name" value="TRNA NUCLEASE WAPA"/>
    <property type="match status" value="1"/>
</dbReference>
<dbReference type="Pfam" id="PF07591">
    <property type="entry name" value="PT-HINT"/>
    <property type="match status" value="1"/>
</dbReference>
<evidence type="ECO:0000256" key="1">
    <source>
        <dbReference type="SAM" id="SignalP"/>
    </source>
</evidence>
<dbReference type="InterPro" id="IPR036844">
    <property type="entry name" value="Hint_dom_sf"/>
</dbReference>
<name>A0ABV8KXC4_9ACTN</name>
<dbReference type="PANTHER" id="PTHR32305">
    <property type="match status" value="1"/>
</dbReference>
<proteinExistence type="predicted"/>
<dbReference type="EMBL" id="JBHSBN010000061">
    <property type="protein sequence ID" value="MFC4110784.1"/>
    <property type="molecule type" value="Genomic_DNA"/>
</dbReference>
<dbReference type="NCBIfam" id="TIGR01643">
    <property type="entry name" value="YD_repeat_2x"/>
    <property type="match status" value="2"/>
</dbReference>
<sequence length="2318" mass="247583">MVSSRRARLVTRRVSAVAAFLTISLLASMLDVPPAVAKPAEPGPPPTSPGRSVDGVRPVVAKFTRLRDQAKDNYRPTRTGWPAASTADLQLAQPAARAAVGAKSRAKGAPVWAQPVAAKDGRYAGPDRLKIRVLDRSATEAANVNGVLLSITPDAATTGAGTVRVGLDYAQFAEAYGGNYGSRLRLVRLPECALTTPTLASCQTPEPLRSTNDGAARTVSADVSLAAPKQGSGSAVALAAVAGPANDGGIGGTYAATDLKPSGTWSGGGNTGAFTYSYPINVPPAASSLVPDVSLSYDSDSVDGQTASTQAQASWVGDGWSTPRSYIEQTFTSCEDDPEGVPSPVKTPDNCYGGPILTLSMRGSSTALVWDKTKKVWKPEQDNGEVVTQVTNSGNGSGTYNTDYWRVTLRNGSTYEFGRNRLPGWSSGKADTHSVDTVDVYSAHSGDPCYDPAGFSSSVCTMAYRWNLDYVTDVHGNAMSYYYKQNTNYYGRNKGAKDISYVRSSYLDRIDYGFTDGNAYGTVPNRVVFNTGDRCLSGTCQPLNSANKANWPDVPYDLICVQGTDCDIWSPSFFSTVRLTSIEAQQYSTATSKYEPIDSYTLTQTMPATGDITSSTLWLSSIVHTGSDTTAGGSGSPIALPSVSFTGIALANRVDGGTDGLQALNRQRIETITTETGSVIAASYERPNPCTAPVSLNPATNTSSCYPVFWTPTGYTEPFKDWFHKYAVTRVTQTDPVAHGDTSTSYQYLGGAAWHFDENEVVKAKYRTYGQFRGYARTKTFTGDGVNDRRTMAEATYYRGMSKNNNTTVVNVTDSAGGVHEDVNQLAGNTLESTNYLGEGGPIDTSTITSYWVSAATATRARTGVADLTAQLVEPVKTYSRQAITGSGATTWRYIESDQSYDATISSATFGLLQRTYTHTVPIDPAYDQCTSLAYAPVNVGKNLVGLVSETESVSVACGGFTQGTPASVPGSVNTLTAPSSVNRPAQVVSDERTYYDDETFTTTFPQTAKPTRGLVTMSRKAVDWTGGAYTYQTISQAKFDSYGRPIEARDGNANVTLTSYQANSVGLTTGTTVTNALGQVASTTSNPKRGQPRTTTDPNGVITIQEYDALGRATSVWLNSRPTSATPNYKFTYQLLKSGVTATTTQKLSESGGHQDSTTIFDAALRPRQTQAITPQGGRMVTDTFYDTRGWIRETYNGWWDKSTTPNTTLVSAPDLHEKVPSQTQNTYDGLGRAVITVSAKFGLPISTTTTVYNGDRTTVIPPRGGVVNTTVTDPLGRTKELQEYTATPTLNTPTDIFTGTFSVTGGTTTVTKYGYDAHGNRATLTDAGSNTWTATYNLLGQLVSKADPDNGTATLAYDDNGNLQQSTDARGKTVSFTYDKLNRKTGAYFAPVGSQSAANQSAAWVFDNANNAVPGMTNPIGALTTATAYSDGQAYTTQQKGFNVFGGSLGVTVTIPASEGPLAGSYDFTYTYTPNLGLPFKDGYPNKGNLPAETVLHGYAGLLDLPARLTGLNGYGQDVTYDAYGRVNQQTIGGTPGLAYVTNSYDEHDGRLVGQLLTRSASRDKVDEQAYGYDLAGNVTKETSKRFDAPAETQCYEYDKLARLTQAWTATDDCAVTPAAGNASMVGNTIGGGSAYWTSWQLDLLGNRKQQVEHNLTDGTDTTTNYTYDGAGRGQPHTLTSTATTGGASGSTSYTYDAAGNTITRNADKGNQTLAWNDAGKLTGITGGTTGNSSYVYTADGDLLLQKDPGQTILYLPGQQLTLDTKFNTVSGTRYYALPGGGTCIRKASGSSYTFALPNPQGTPSLYLDNTAQTPTWRQYTPYGAPRGASALYPDNHGFLDKPTSPDTGLTMVGARAYDASAGRFVSVDPVLKADDPQQWNGYSYANNSPITFSDPTGLNHEDAQWEFDHPNSKSKAAEDADNGKYDSGSDYDSPYWRWLEFKAGWNDGLKNLIPDKWHGIKSFVRDPMGSTKAMIIDANDWNIRYGGVGGPSVGIACTLTGVCKISEDLKAGNYYEAGYGSSQLVADVAVAVVTAIATEGVGAVITGAMEGMEAAGAAGTIARFFLKGCRSFSAATNVLMADGSHEPIGELKAGDKVRATDPVGGDDGSREVTDVWVHSDQLVSISVGNSTIATTEDHLYWNLTDHRWERADEVDPGDQLLTPDGVGVRFNGLLLGPARTAPAYNLTVAGIHTYYVLAGKTPVLVHNDGDTTRLGVTRTNPQDWRDQMRIWDNDPIYKDILSKGNRWKIEHGLVPRVDRQWVEFFPGDATKIGEKISMHHIGGTKLTVPLPASRHLEAHMPGGFRYNPGGPGCTG</sequence>
<dbReference type="Gene3D" id="2.170.16.10">
    <property type="entry name" value="Hedgehog/Intein (Hint) domain"/>
    <property type="match status" value="1"/>
</dbReference>
<dbReference type="InterPro" id="IPR006530">
    <property type="entry name" value="YD"/>
</dbReference>
<reference evidence="4" key="1">
    <citation type="journal article" date="2019" name="Int. J. Syst. Evol. Microbiol.">
        <title>The Global Catalogue of Microorganisms (GCM) 10K type strain sequencing project: providing services to taxonomists for standard genome sequencing and annotation.</title>
        <authorList>
            <consortium name="The Broad Institute Genomics Platform"/>
            <consortium name="The Broad Institute Genome Sequencing Center for Infectious Disease"/>
            <person name="Wu L."/>
            <person name="Ma J."/>
        </authorList>
    </citation>
    <scope>NUCLEOTIDE SEQUENCE [LARGE SCALE GENOMIC DNA]</scope>
    <source>
        <strain evidence="4">2902at01</strain>
    </source>
</reference>
<keyword evidence="4" id="KW-1185">Reference proteome</keyword>
<dbReference type="NCBIfam" id="TIGR03696">
    <property type="entry name" value="Rhs_assc_core"/>
    <property type="match status" value="1"/>
</dbReference>
<dbReference type="SUPFAM" id="SSF51294">
    <property type="entry name" value="Hedgehog/intein (Hint) domain"/>
    <property type="match status" value="1"/>
</dbReference>
<dbReference type="InterPro" id="IPR031325">
    <property type="entry name" value="RHS_repeat"/>
</dbReference>
<feature type="chain" id="PRO_5046870875" evidence="1">
    <location>
        <begin position="38"/>
        <end position="2318"/>
    </location>
</feature>
<dbReference type="InterPro" id="IPR003587">
    <property type="entry name" value="Hint_dom_N"/>
</dbReference>
<dbReference type="Pfam" id="PF15637">
    <property type="entry name" value="Tox-HNH-HHH"/>
    <property type="match status" value="1"/>
</dbReference>
<dbReference type="RefSeq" id="WP_377553539.1">
    <property type="nucleotide sequence ID" value="NZ_JBHSBN010000061.1"/>
</dbReference>
<dbReference type="CDD" id="cd00081">
    <property type="entry name" value="Hint"/>
    <property type="match status" value="1"/>
</dbReference>
<evidence type="ECO:0000313" key="3">
    <source>
        <dbReference type="EMBL" id="MFC4110784.1"/>
    </source>
</evidence>